<dbReference type="OrthoDB" id="3366990at2759"/>
<dbReference type="Proteomes" id="UP000283090">
    <property type="component" value="Unassembled WGS sequence"/>
</dbReference>
<feature type="compositionally biased region" description="Polar residues" evidence="1">
    <location>
        <begin position="483"/>
        <end position="493"/>
    </location>
</feature>
<feature type="compositionally biased region" description="Acidic residues" evidence="1">
    <location>
        <begin position="59"/>
        <end position="68"/>
    </location>
</feature>
<sequence>MVRKAGHRKLPSPEIPRGSPPVTRTRSQRRSPPPPVKEVLAISDTEDEEEAESRSQQLEGEDEEENEEAREGKGEDINLQADYNAQDDSQEDDCQQEEEVENGEDDGDIQNESEDDSENEYSRDGYNRDYDDDGDGRTLADDDGRFAQSRLDPSLLLANIEHLDDAASNVLDYFLRSTEEGDELYPKALTDVMAFYTYAPEGGHLNHGIDPRNIASILGVDHYENGLDKSFDPIFRKANLAAFTLLALHSKPPKYYTLAVWDQVLARVGCYDGVEDASNFEFVKELRTQVYIYGMAMQKEIRPNEHPNWPDKILLGAFCGGDPPNELPFERTSAFKQKLKTVKLMGWDSEGGEIKEIDDLFRKSLMDHITLLRTYTEDVDGTPTADTDGLKEEYPYGKFQEKYLEWLRKACYRISLSTPPIDLLRGASKRLAQDFENFHDNFEQYMKEPQSEDNPGSRSPSMIQPSRRTTGTSIVEEVLKEPPQTSLRTVSSSKHLDSATRNRLIKVKESTKAAGKPIFRSSTGLMLPTSSQTQPTQDKGRDRRSAPSTFVTGSGTGFDINESLAKAARQEEKENMMPAIPKGSKKKRFNESQEGRTSINFSDDNDASTRPAPPRTIEETALTYEKDPSLPEEGDDSDIVPAPGPSRLNKRARAASDDEDESDDHAANNRNAGMRKKPRFGDVVVNRRARRFEPQKGASRPERHHTPPPPPRPAQDDDGDEDDASDSSGRERERERRETSEDSDDPLEPFILPPRKNWSEAEVSTLVKAVGKVGTRWAVIRDRYFPGTRTDVNLKDKARNLKFEYLKRGKRLPHNFERVTIDNRMLANLRKQGLRYRNGDIRATRL</sequence>
<evidence type="ECO:0000259" key="3">
    <source>
        <dbReference type="PROSITE" id="PS51294"/>
    </source>
</evidence>
<dbReference type="GeneID" id="93583365"/>
<dbReference type="VEuPathDB" id="FungiDB:DFL_001054"/>
<evidence type="ECO:0000259" key="2">
    <source>
        <dbReference type="PROSITE" id="PS50090"/>
    </source>
</evidence>
<reference evidence="4 5" key="1">
    <citation type="submission" date="2019-01" db="EMBL/GenBank/DDBJ databases">
        <title>Intercellular communication is required for trap formation in the nematode-trapping fungus Duddingtonia flagrans.</title>
        <authorList>
            <person name="Youssar L."/>
            <person name="Wernet V."/>
            <person name="Hensel N."/>
            <person name="Hildebrandt H.-G."/>
            <person name="Fischer R."/>
        </authorList>
    </citation>
    <scope>NUCLEOTIDE SEQUENCE [LARGE SCALE GENOMIC DNA]</scope>
    <source>
        <strain evidence="4 5">CBS H-5679</strain>
    </source>
</reference>
<dbReference type="EMBL" id="SAEB01000001">
    <property type="protein sequence ID" value="RVD90074.1"/>
    <property type="molecule type" value="Genomic_DNA"/>
</dbReference>
<evidence type="ECO:0000313" key="4">
    <source>
        <dbReference type="EMBL" id="RVD90074.1"/>
    </source>
</evidence>
<feature type="domain" description="HTH myb-type" evidence="3">
    <location>
        <begin position="755"/>
        <end position="810"/>
    </location>
</feature>
<feature type="compositionally biased region" description="Acidic residues" evidence="1">
    <location>
        <begin position="716"/>
        <end position="725"/>
    </location>
</feature>
<dbReference type="PROSITE" id="PS51294">
    <property type="entry name" value="HTH_MYB"/>
    <property type="match status" value="1"/>
</dbReference>
<comment type="caution">
    <text evidence="4">The sequence shown here is derived from an EMBL/GenBank/DDBJ whole genome shotgun (WGS) entry which is preliminary data.</text>
</comment>
<feature type="compositionally biased region" description="Polar residues" evidence="1">
    <location>
        <begin position="452"/>
        <end position="473"/>
    </location>
</feature>
<feature type="compositionally biased region" description="Basic residues" evidence="1">
    <location>
        <begin position="1"/>
        <end position="10"/>
    </location>
</feature>
<dbReference type="PROSITE" id="PS50090">
    <property type="entry name" value="MYB_LIKE"/>
    <property type="match status" value="1"/>
</dbReference>
<dbReference type="SUPFAM" id="SSF46689">
    <property type="entry name" value="Homeodomain-like"/>
    <property type="match status" value="1"/>
</dbReference>
<feature type="compositionally biased region" description="Acidic residues" evidence="1">
    <location>
        <begin position="88"/>
        <end position="119"/>
    </location>
</feature>
<keyword evidence="5" id="KW-1185">Reference proteome</keyword>
<name>A0A437AG17_ARTFL</name>
<protein>
    <submittedName>
        <fullName evidence="4">Uncharacterized protein</fullName>
    </submittedName>
</protein>
<feature type="compositionally biased region" description="Basic and acidic residues" evidence="1">
    <location>
        <begin position="691"/>
        <end position="705"/>
    </location>
</feature>
<dbReference type="AlphaFoldDB" id="A0A437AG17"/>
<dbReference type="RefSeq" id="XP_067495618.1">
    <property type="nucleotide sequence ID" value="XM_067629615.1"/>
</dbReference>
<dbReference type="InterPro" id="IPR001005">
    <property type="entry name" value="SANT/Myb"/>
</dbReference>
<dbReference type="Gene3D" id="1.10.246.220">
    <property type="match status" value="1"/>
</dbReference>
<dbReference type="STRING" id="97331.A0A437AG17"/>
<accession>A0A437AG17</accession>
<feature type="compositionally biased region" description="Basic and acidic residues" evidence="1">
    <location>
        <begin position="494"/>
        <end position="511"/>
    </location>
</feature>
<feature type="compositionally biased region" description="Basic and acidic residues" evidence="1">
    <location>
        <begin position="728"/>
        <end position="740"/>
    </location>
</feature>
<evidence type="ECO:0000256" key="1">
    <source>
        <dbReference type="SAM" id="MobiDB-lite"/>
    </source>
</evidence>
<feature type="domain" description="Myb-like" evidence="2">
    <location>
        <begin position="755"/>
        <end position="802"/>
    </location>
</feature>
<dbReference type="CDD" id="cd11660">
    <property type="entry name" value="SANT_TRF"/>
    <property type="match status" value="1"/>
</dbReference>
<feature type="compositionally biased region" description="Polar residues" evidence="1">
    <location>
        <begin position="520"/>
        <end position="537"/>
    </location>
</feature>
<dbReference type="Pfam" id="PF00249">
    <property type="entry name" value="Myb_DNA-binding"/>
    <property type="match status" value="1"/>
</dbReference>
<feature type="region of interest" description="Disordered" evidence="1">
    <location>
        <begin position="1"/>
        <end position="141"/>
    </location>
</feature>
<dbReference type="InterPro" id="IPR017930">
    <property type="entry name" value="Myb_dom"/>
</dbReference>
<feature type="region of interest" description="Disordered" evidence="1">
    <location>
        <begin position="447"/>
        <end position="753"/>
    </location>
</feature>
<evidence type="ECO:0000313" key="5">
    <source>
        <dbReference type="Proteomes" id="UP000283090"/>
    </source>
</evidence>
<feature type="compositionally biased region" description="Basic and acidic residues" evidence="1">
    <location>
        <begin position="120"/>
        <end position="141"/>
    </location>
</feature>
<organism evidence="4 5">
    <name type="scientific">Arthrobotrys flagrans</name>
    <name type="common">Nematode-trapping fungus</name>
    <name type="synonym">Trichothecium flagrans</name>
    <dbReference type="NCBI Taxonomy" id="97331"/>
    <lineage>
        <taxon>Eukaryota</taxon>
        <taxon>Fungi</taxon>
        <taxon>Dikarya</taxon>
        <taxon>Ascomycota</taxon>
        <taxon>Pezizomycotina</taxon>
        <taxon>Orbiliomycetes</taxon>
        <taxon>Orbiliales</taxon>
        <taxon>Orbiliaceae</taxon>
        <taxon>Arthrobotrys</taxon>
    </lineage>
</organism>
<gene>
    <name evidence="4" type="ORF">DFL_001054</name>
</gene>
<proteinExistence type="predicted"/>
<dbReference type="SMART" id="SM00717">
    <property type="entry name" value="SANT"/>
    <property type="match status" value="1"/>
</dbReference>
<dbReference type="InterPro" id="IPR009057">
    <property type="entry name" value="Homeodomain-like_sf"/>
</dbReference>